<feature type="transmembrane region" description="Helical" evidence="7">
    <location>
        <begin position="76"/>
        <end position="96"/>
    </location>
</feature>
<evidence type="ECO:0000259" key="8">
    <source>
        <dbReference type="Pfam" id="PF01694"/>
    </source>
</evidence>
<evidence type="ECO:0000256" key="1">
    <source>
        <dbReference type="ARBA" id="ARBA00004141"/>
    </source>
</evidence>
<dbReference type="SUPFAM" id="SSF57845">
    <property type="entry name" value="B-box zinc-binding domain"/>
    <property type="match status" value="1"/>
</dbReference>
<name>A0ABW2CRA9_9ACTN</name>
<feature type="transmembrane region" description="Helical" evidence="7">
    <location>
        <begin position="221"/>
        <end position="241"/>
    </location>
</feature>
<dbReference type="InterPro" id="IPR050925">
    <property type="entry name" value="Rhomboid_protease_S54"/>
</dbReference>
<evidence type="ECO:0000313" key="10">
    <source>
        <dbReference type="Proteomes" id="UP001596380"/>
    </source>
</evidence>
<evidence type="ECO:0000256" key="7">
    <source>
        <dbReference type="SAM" id="Phobius"/>
    </source>
</evidence>
<feature type="domain" description="Peptidase S54 rhomboid" evidence="8">
    <location>
        <begin position="126"/>
        <end position="260"/>
    </location>
</feature>
<comment type="subcellular location">
    <subcellularLocation>
        <location evidence="1">Membrane</location>
        <topology evidence="1">Multi-pass membrane protein</topology>
    </subcellularLocation>
</comment>
<evidence type="ECO:0000256" key="5">
    <source>
        <dbReference type="ARBA" id="ARBA00022989"/>
    </source>
</evidence>
<evidence type="ECO:0000256" key="2">
    <source>
        <dbReference type="ARBA" id="ARBA00009045"/>
    </source>
</evidence>
<sequence length="305" mass="32339">MSTESSPAPETSVPTCYRHPGRETYVRCTRCDRYICPDCMRDAAVGHQCVECVAEGNRNVRRPRTPVGAAVRGGGAAAVPVVTYSLIGVCVLAYLAELASYRVVWDFMMLGYGIVPGGRVGGVADGEWYRLFTAMFLHQRGGTFGITHILFNMWALWAVGPALEQVLGRWRYLALYVLSGLGGSVLLYLVEPTGQAVGASGAIFGLFGAFFVIGRRLGGQVGPIVFLLLINLVITFSVPGISWQGHIGGLVTGAVLAVAFAYAPRARQLAVHIAAPVAVLAVFVALVLVKTSDIQAAVPGLSGLV</sequence>
<feature type="transmembrane region" description="Helical" evidence="7">
    <location>
        <begin position="196"/>
        <end position="214"/>
    </location>
</feature>
<gene>
    <name evidence="9" type="ORF">ACFQKB_27775</name>
</gene>
<evidence type="ECO:0000256" key="6">
    <source>
        <dbReference type="ARBA" id="ARBA00023136"/>
    </source>
</evidence>
<dbReference type="PANTHER" id="PTHR43731:SF14">
    <property type="entry name" value="PRESENILIN-ASSOCIATED RHOMBOID-LIKE PROTEIN, MITOCHONDRIAL"/>
    <property type="match status" value="1"/>
</dbReference>
<comment type="similarity">
    <text evidence="2">Belongs to the peptidase S54 family.</text>
</comment>
<organism evidence="9 10">
    <name type="scientific">Actinomadura yumaensis</name>
    <dbReference type="NCBI Taxonomy" id="111807"/>
    <lineage>
        <taxon>Bacteria</taxon>
        <taxon>Bacillati</taxon>
        <taxon>Actinomycetota</taxon>
        <taxon>Actinomycetes</taxon>
        <taxon>Streptosporangiales</taxon>
        <taxon>Thermomonosporaceae</taxon>
        <taxon>Actinomadura</taxon>
    </lineage>
</organism>
<dbReference type="RefSeq" id="WP_160821207.1">
    <property type="nucleotide sequence ID" value="NZ_JBHSXE010000001.1"/>
</dbReference>
<dbReference type="SUPFAM" id="SSF144091">
    <property type="entry name" value="Rhomboid-like"/>
    <property type="match status" value="1"/>
</dbReference>
<evidence type="ECO:0000256" key="3">
    <source>
        <dbReference type="ARBA" id="ARBA00022692"/>
    </source>
</evidence>
<comment type="caution">
    <text evidence="9">The sequence shown here is derived from an EMBL/GenBank/DDBJ whole genome shotgun (WGS) entry which is preliminary data.</text>
</comment>
<dbReference type="Gene3D" id="1.20.1540.10">
    <property type="entry name" value="Rhomboid-like"/>
    <property type="match status" value="1"/>
</dbReference>
<keyword evidence="10" id="KW-1185">Reference proteome</keyword>
<dbReference type="GO" id="GO:0008233">
    <property type="term" value="F:peptidase activity"/>
    <property type="evidence" value="ECO:0007669"/>
    <property type="project" value="UniProtKB-KW"/>
</dbReference>
<feature type="transmembrane region" description="Helical" evidence="7">
    <location>
        <begin position="247"/>
        <end position="263"/>
    </location>
</feature>
<evidence type="ECO:0000256" key="4">
    <source>
        <dbReference type="ARBA" id="ARBA00022801"/>
    </source>
</evidence>
<protein>
    <submittedName>
        <fullName evidence="9">Rhomboid family intramembrane serine protease</fullName>
    </submittedName>
</protein>
<reference evidence="10" key="1">
    <citation type="journal article" date="2019" name="Int. J. Syst. Evol. Microbiol.">
        <title>The Global Catalogue of Microorganisms (GCM) 10K type strain sequencing project: providing services to taxonomists for standard genome sequencing and annotation.</title>
        <authorList>
            <consortium name="The Broad Institute Genomics Platform"/>
            <consortium name="The Broad Institute Genome Sequencing Center for Infectious Disease"/>
            <person name="Wu L."/>
            <person name="Ma J."/>
        </authorList>
    </citation>
    <scope>NUCLEOTIDE SEQUENCE [LARGE SCALE GENOMIC DNA]</scope>
    <source>
        <strain evidence="10">JCM 3369</strain>
    </source>
</reference>
<dbReference type="Proteomes" id="UP001596380">
    <property type="component" value="Unassembled WGS sequence"/>
</dbReference>
<proteinExistence type="inferred from homology"/>
<dbReference type="GO" id="GO:0006508">
    <property type="term" value="P:proteolysis"/>
    <property type="evidence" value="ECO:0007669"/>
    <property type="project" value="UniProtKB-KW"/>
</dbReference>
<keyword evidence="4" id="KW-0378">Hydrolase</keyword>
<keyword evidence="3 7" id="KW-0812">Transmembrane</keyword>
<keyword evidence="6 7" id="KW-0472">Membrane</keyword>
<evidence type="ECO:0000313" key="9">
    <source>
        <dbReference type="EMBL" id="MFC6883588.1"/>
    </source>
</evidence>
<feature type="transmembrane region" description="Helical" evidence="7">
    <location>
        <begin position="172"/>
        <end position="190"/>
    </location>
</feature>
<dbReference type="InterPro" id="IPR022764">
    <property type="entry name" value="Peptidase_S54_rhomboid_dom"/>
</dbReference>
<keyword evidence="9" id="KW-0645">Protease</keyword>
<dbReference type="PANTHER" id="PTHR43731">
    <property type="entry name" value="RHOMBOID PROTEASE"/>
    <property type="match status" value="1"/>
</dbReference>
<accession>A0ABW2CRA9</accession>
<feature type="transmembrane region" description="Helical" evidence="7">
    <location>
        <begin position="103"/>
        <end position="121"/>
    </location>
</feature>
<feature type="transmembrane region" description="Helical" evidence="7">
    <location>
        <begin position="270"/>
        <end position="289"/>
    </location>
</feature>
<dbReference type="InterPro" id="IPR035952">
    <property type="entry name" value="Rhomboid-like_sf"/>
</dbReference>
<dbReference type="Pfam" id="PF01694">
    <property type="entry name" value="Rhomboid"/>
    <property type="match status" value="1"/>
</dbReference>
<keyword evidence="5 7" id="KW-1133">Transmembrane helix</keyword>
<feature type="transmembrane region" description="Helical" evidence="7">
    <location>
        <begin position="141"/>
        <end position="160"/>
    </location>
</feature>
<dbReference type="EMBL" id="JBHSXS010000020">
    <property type="protein sequence ID" value="MFC6883588.1"/>
    <property type="molecule type" value="Genomic_DNA"/>
</dbReference>